<dbReference type="EMBL" id="UINC01208298">
    <property type="protein sequence ID" value="SVE30771.1"/>
    <property type="molecule type" value="Genomic_DNA"/>
</dbReference>
<organism evidence="1">
    <name type="scientific">marine metagenome</name>
    <dbReference type="NCBI Taxonomy" id="408172"/>
    <lineage>
        <taxon>unclassified sequences</taxon>
        <taxon>metagenomes</taxon>
        <taxon>ecological metagenomes</taxon>
    </lineage>
</organism>
<name>A0A383CF30_9ZZZZ</name>
<evidence type="ECO:0000313" key="1">
    <source>
        <dbReference type="EMBL" id="SVE30771.1"/>
    </source>
</evidence>
<sequence length="58" mass="6626">MKPYLTILPKKLRFGFRNCTPQLGHFSAESLTSEEHSGQFIIAISFFLSPFSFLLSPF</sequence>
<proteinExistence type="predicted"/>
<gene>
    <name evidence="1" type="ORF">METZ01_LOCUS483625</name>
</gene>
<accession>A0A383CF30</accession>
<dbReference type="AlphaFoldDB" id="A0A383CF30"/>
<protein>
    <submittedName>
        <fullName evidence="1">Uncharacterized protein</fullName>
    </submittedName>
</protein>
<reference evidence="1" key="1">
    <citation type="submission" date="2018-05" db="EMBL/GenBank/DDBJ databases">
        <authorList>
            <person name="Lanie J.A."/>
            <person name="Ng W.-L."/>
            <person name="Kazmierczak K.M."/>
            <person name="Andrzejewski T.M."/>
            <person name="Davidsen T.M."/>
            <person name="Wayne K.J."/>
            <person name="Tettelin H."/>
            <person name="Glass J.I."/>
            <person name="Rusch D."/>
            <person name="Podicherti R."/>
            <person name="Tsui H.-C.T."/>
            <person name="Winkler M.E."/>
        </authorList>
    </citation>
    <scope>NUCLEOTIDE SEQUENCE</scope>
</reference>